<dbReference type="EMBL" id="CAIIXF020000010">
    <property type="protein sequence ID" value="CAH1796657.1"/>
    <property type="molecule type" value="Genomic_DNA"/>
</dbReference>
<evidence type="ECO:0000313" key="3">
    <source>
        <dbReference type="Proteomes" id="UP000749559"/>
    </source>
</evidence>
<gene>
    <name evidence="2" type="ORF">OFUS_LOCUS21042</name>
</gene>
<reference evidence="2" key="1">
    <citation type="submission" date="2022-03" db="EMBL/GenBank/DDBJ databases">
        <authorList>
            <person name="Martin C."/>
        </authorList>
    </citation>
    <scope>NUCLEOTIDE SEQUENCE</scope>
</reference>
<keyword evidence="3" id="KW-1185">Reference proteome</keyword>
<proteinExistence type="predicted"/>
<accession>A0A8J1XUS3</accession>
<feature type="compositionally biased region" description="Basic and acidic residues" evidence="1">
    <location>
        <begin position="77"/>
        <end position="102"/>
    </location>
</feature>
<feature type="region of interest" description="Disordered" evidence="1">
    <location>
        <begin position="20"/>
        <end position="193"/>
    </location>
</feature>
<name>A0A8J1XUS3_OWEFU</name>
<dbReference type="Proteomes" id="UP000749559">
    <property type="component" value="Unassembled WGS sequence"/>
</dbReference>
<protein>
    <submittedName>
        <fullName evidence="2">Uncharacterized protein</fullName>
    </submittedName>
</protein>
<evidence type="ECO:0000313" key="2">
    <source>
        <dbReference type="EMBL" id="CAH1796657.1"/>
    </source>
</evidence>
<evidence type="ECO:0000256" key="1">
    <source>
        <dbReference type="SAM" id="MobiDB-lite"/>
    </source>
</evidence>
<feature type="compositionally biased region" description="Acidic residues" evidence="1">
    <location>
        <begin position="141"/>
        <end position="150"/>
    </location>
</feature>
<organism evidence="2 3">
    <name type="scientific">Owenia fusiformis</name>
    <name type="common">Polychaete worm</name>
    <dbReference type="NCBI Taxonomy" id="6347"/>
    <lineage>
        <taxon>Eukaryota</taxon>
        <taxon>Metazoa</taxon>
        <taxon>Spiralia</taxon>
        <taxon>Lophotrochozoa</taxon>
        <taxon>Annelida</taxon>
        <taxon>Polychaeta</taxon>
        <taxon>Sedentaria</taxon>
        <taxon>Canalipalpata</taxon>
        <taxon>Sabellida</taxon>
        <taxon>Oweniida</taxon>
        <taxon>Oweniidae</taxon>
        <taxon>Owenia</taxon>
    </lineage>
</organism>
<feature type="compositionally biased region" description="Acidic residues" evidence="1">
    <location>
        <begin position="62"/>
        <end position="76"/>
    </location>
</feature>
<feature type="compositionally biased region" description="Polar residues" evidence="1">
    <location>
        <begin position="175"/>
        <end position="193"/>
    </location>
</feature>
<feature type="non-terminal residue" evidence="2">
    <location>
        <position position="242"/>
    </location>
</feature>
<sequence>MFRKWKNAFDMATGQTLKSTSKTLDGVPQKEEIEQQSGEEVEMVKELQRMASEDSSETGNLPDEDFEFNTDQDEVDDSKNKDIGELDDAIHEAHSSPHRIIDRSQSWSVEGSPNKVRADSTNSMPDLPATRTDQYQNSVDEILDQNEEIPNDEKQDSDGLSKNNPFVDEEGDFVNISSDDAGSTAPNSPFSVTGSIFPRSKISLPSIFGSPNTQQYLNSKPCVFPCDEDSKGSLETPSPESE</sequence>
<dbReference type="AlphaFoldDB" id="A0A8J1XUS3"/>
<comment type="caution">
    <text evidence="2">The sequence shown here is derived from an EMBL/GenBank/DDBJ whole genome shotgun (WGS) entry which is preliminary data.</text>
</comment>
<feature type="compositionally biased region" description="Basic and acidic residues" evidence="1">
    <location>
        <begin position="42"/>
        <end position="52"/>
    </location>
</feature>